<evidence type="ECO:0000313" key="1">
    <source>
        <dbReference type="EMBL" id="KAF2230919.1"/>
    </source>
</evidence>
<sequence length="78" mass="8390">MRSGLHCTFSFLSTRLSPLQLLDPPHPPSASQSYPTSATVFLGFAVHHLPAFPYSPIPGTRHHWPASGLPLAVTSVSI</sequence>
<dbReference type="Proteomes" id="UP000800092">
    <property type="component" value="Unassembled WGS sequence"/>
</dbReference>
<protein>
    <submittedName>
        <fullName evidence="1">Uncharacterized protein</fullName>
    </submittedName>
</protein>
<dbReference type="AlphaFoldDB" id="A0A6A6GZ46"/>
<evidence type="ECO:0000313" key="2">
    <source>
        <dbReference type="Proteomes" id="UP000800092"/>
    </source>
</evidence>
<accession>A0A6A6GZ46</accession>
<organism evidence="1 2">
    <name type="scientific">Viridothelium virens</name>
    <name type="common">Speckled blister lichen</name>
    <name type="synonym">Trypethelium virens</name>
    <dbReference type="NCBI Taxonomy" id="1048519"/>
    <lineage>
        <taxon>Eukaryota</taxon>
        <taxon>Fungi</taxon>
        <taxon>Dikarya</taxon>
        <taxon>Ascomycota</taxon>
        <taxon>Pezizomycotina</taxon>
        <taxon>Dothideomycetes</taxon>
        <taxon>Dothideomycetes incertae sedis</taxon>
        <taxon>Trypetheliales</taxon>
        <taxon>Trypetheliaceae</taxon>
        <taxon>Viridothelium</taxon>
    </lineage>
</organism>
<dbReference type="EMBL" id="ML991834">
    <property type="protein sequence ID" value="KAF2230919.1"/>
    <property type="molecule type" value="Genomic_DNA"/>
</dbReference>
<name>A0A6A6GZ46_VIRVR</name>
<keyword evidence="2" id="KW-1185">Reference proteome</keyword>
<gene>
    <name evidence="1" type="ORF">EV356DRAFT_508046</name>
</gene>
<reference evidence="1" key="1">
    <citation type="journal article" date="2020" name="Stud. Mycol.">
        <title>101 Dothideomycetes genomes: a test case for predicting lifestyles and emergence of pathogens.</title>
        <authorList>
            <person name="Haridas S."/>
            <person name="Albert R."/>
            <person name="Binder M."/>
            <person name="Bloem J."/>
            <person name="Labutti K."/>
            <person name="Salamov A."/>
            <person name="Andreopoulos B."/>
            <person name="Baker S."/>
            <person name="Barry K."/>
            <person name="Bills G."/>
            <person name="Bluhm B."/>
            <person name="Cannon C."/>
            <person name="Castanera R."/>
            <person name="Culley D."/>
            <person name="Daum C."/>
            <person name="Ezra D."/>
            <person name="Gonzalez J."/>
            <person name="Henrissat B."/>
            <person name="Kuo A."/>
            <person name="Liang C."/>
            <person name="Lipzen A."/>
            <person name="Lutzoni F."/>
            <person name="Magnuson J."/>
            <person name="Mondo S."/>
            <person name="Nolan M."/>
            <person name="Ohm R."/>
            <person name="Pangilinan J."/>
            <person name="Park H.-J."/>
            <person name="Ramirez L."/>
            <person name="Alfaro M."/>
            <person name="Sun H."/>
            <person name="Tritt A."/>
            <person name="Yoshinaga Y."/>
            <person name="Zwiers L.-H."/>
            <person name="Turgeon B."/>
            <person name="Goodwin S."/>
            <person name="Spatafora J."/>
            <person name="Crous P."/>
            <person name="Grigoriev I."/>
        </authorList>
    </citation>
    <scope>NUCLEOTIDE SEQUENCE</scope>
    <source>
        <strain evidence="1">Tuck. ex Michener</strain>
    </source>
</reference>
<proteinExistence type="predicted"/>